<protein>
    <submittedName>
        <fullName evidence="1">Uncharacterized protein</fullName>
    </submittedName>
</protein>
<dbReference type="AlphaFoldDB" id="A0A225W2L8"/>
<comment type="caution">
    <text evidence="1">The sequence shown here is derived from an EMBL/GenBank/DDBJ whole genome shotgun (WGS) entry which is preliminary data.</text>
</comment>
<evidence type="ECO:0000313" key="2">
    <source>
        <dbReference type="Proteomes" id="UP000198211"/>
    </source>
</evidence>
<dbReference type="EMBL" id="NBNE01001985">
    <property type="protein sequence ID" value="OWZ11946.1"/>
    <property type="molecule type" value="Genomic_DNA"/>
</dbReference>
<dbReference type="Proteomes" id="UP000198211">
    <property type="component" value="Unassembled WGS sequence"/>
</dbReference>
<name>A0A225W2L8_9STRA</name>
<keyword evidence="2" id="KW-1185">Reference proteome</keyword>
<gene>
    <name evidence="1" type="ORF">PHMEG_00014962</name>
</gene>
<evidence type="ECO:0000313" key="1">
    <source>
        <dbReference type="EMBL" id="OWZ11946.1"/>
    </source>
</evidence>
<proteinExistence type="predicted"/>
<accession>A0A225W2L8</accession>
<sequence>MVREAYAKAGEAQPNHVRDAEVSVKATYTGSLQNLSRPKIIASLTLIDDNPVIRELLSRASIVHVHKKPRNELVFQLDSKKTKKPWKFERCDPLSGDYFVDVMGVQSAVARKLFLALVLMGCRPLYYNATYVSQKLQMSSGIMRLYMDSHTCPPNLLIKNNVCPQFMLQGVLYAVKGKDTPPQY</sequence>
<reference evidence="2" key="1">
    <citation type="submission" date="2017-03" db="EMBL/GenBank/DDBJ databases">
        <title>Phytopthora megakarya and P. palmivora, two closely related causual agents of cacao black pod achieved similar genome size and gene model numbers by different mechanisms.</title>
        <authorList>
            <person name="Ali S."/>
            <person name="Shao J."/>
            <person name="Larry D.J."/>
            <person name="Kronmiller B."/>
            <person name="Shen D."/>
            <person name="Strem M.D."/>
            <person name="Melnick R.L."/>
            <person name="Guiltinan M.J."/>
            <person name="Tyler B.M."/>
            <person name="Meinhardt L.W."/>
            <person name="Bailey B.A."/>
        </authorList>
    </citation>
    <scope>NUCLEOTIDE SEQUENCE [LARGE SCALE GENOMIC DNA]</scope>
    <source>
        <strain evidence="2">zdho120</strain>
    </source>
</reference>
<organism evidence="1 2">
    <name type="scientific">Phytophthora megakarya</name>
    <dbReference type="NCBI Taxonomy" id="4795"/>
    <lineage>
        <taxon>Eukaryota</taxon>
        <taxon>Sar</taxon>
        <taxon>Stramenopiles</taxon>
        <taxon>Oomycota</taxon>
        <taxon>Peronosporomycetes</taxon>
        <taxon>Peronosporales</taxon>
        <taxon>Peronosporaceae</taxon>
        <taxon>Phytophthora</taxon>
    </lineage>
</organism>